<dbReference type="PaxDb" id="243275-TDE_0203"/>
<evidence type="ECO:0000313" key="1">
    <source>
        <dbReference type="EMBL" id="AAS10700.1"/>
    </source>
</evidence>
<organism evidence="1 2">
    <name type="scientific">Treponema denticola (strain ATCC 35405 / DSM 14222 / CIP 103919 / JCM 8153 / KCTC 15104)</name>
    <dbReference type="NCBI Taxonomy" id="243275"/>
    <lineage>
        <taxon>Bacteria</taxon>
        <taxon>Pseudomonadati</taxon>
        <taxon>Spirochaetota</taxon>
        <taxon>Spirochaetia</taxon>
        <taxon>Spirochaetales</taxon>
        <taxon>Treponemataceae</taxon>
        <taxon>Treponema</taxon>
    </lineage>
</organism>
<name>Q73R88_TREDE</name>
<protein>
    <submittedName>
        <fullName evidence="1">Uncharacterized protein</fullName>
    </submittedName>
</protein>
<dbReference type="AlphaFoldDB" id="Q73R88"/>
<dbReference type="HOGENOM" id="CLU_2276217_0_0_12"/>
<gene>
    <name evidence="1" type="ordered locus">TDE_0203</name>
</gene>
<dbReference type="EMBL" id="AE017226">
    <property type="protein sequence ID" value="AAS10700.1"/>
    <property type="molecule type" value="Genomic_DNA"/>
</dbReference>
<keyword evidence="2" id="KW-1185">Reference proteome</keyword>
<evidence type="ECO:0000313" key="2">
    <source>
        <dbReference type="Proteomes" id="UP000008212"/>
    </source>
</evidence>
<dbReference type="Proteomes" id="UP000008212">
    <property type="component" value="Chromosome"/>
</dbReference>
<proteinExistence type="predicted"/>
<reference evidence="1 2" key="1">
    <citation type="journal article" date="2004" name="Proc. Natl. Acad. Sci. U.S.A.">
        <title>Comparison of the genome of the oral pathogen Treponema denticola with other spirochete genomes.</title>
        <authorList>
            <person name="Seshadri R."/>
            <person name="Myers G.S."/>
            <person name="Tettelin H."/>
            <person name="Eisen J.A."/>
            <person name="Heidelberg J.F."/>
            <person name="Dodson R.J."/>
            <person name="Davidsen T.M."/>
            <person name="DeBoy R.T."/>
            <person name="Fouts D.E."/>
            <person name="Haft D.H."/>
            <person name="Selengut J."/>
            <person name="Ren Q."/>
            <person name="Brinkac L.M."/>
            <person name="Madupu R."/>
            <person name="Kolonay J."/>
            <person name="Durkin S.A."/>
            <person name="Daugherty S.C."/>
            <person name="Shetty J."/>
            <person name="Shvartsbeyn A."/>
            <person name="Gebregeorgis E."/>
            <person name="Geer K."/>
            <person name="Tsegaye G."/>
            <person name="Malek J."/>
            <person name="Ayodeji B."/>
            <person name="Shatsman S."/>
            <person name="McLeod M.P."/>
            <person name="Smajs D."/>
            <person name="Howell J.K."/>
            <person name="Pal S."/>
            <person name="Amin A."/>
            <person name="Vashisth P."/>
            <person name="McNeill T.Z."/>
            <person name="Xiang Q."/>
            <person name="Sodergren E."/>
            <person name="Baca E."/>
            <person name="Weinstock G.M."/>
            <person name="Norris S.J."/>
            <person name="Fraser C.M."/>
            <person name="Paulsen I.T."/>
        </authorList>
    </citation>
    <scope>NUCLEOTIDE SEQUENCE [LARGE SCALE GENOMIC DNA]</scope>
    <source>
        <strain evidence="2">ATCC 35405 / DSM 14222 / CIP 103919 / JCM 8153 / KCTC 15104</strain>
    </source>
</reference>
<sequence length="102" mass="11256">MIGIFFTHKADGNKGSHLGGIEVTGIFCFISPDSEKTAETQNKKNISLTANLIREVFISTCIGLKKISFNLALHLRLKKCIIGPLINLTLSITVRRFCNYAS</sequence>
<dbReference type="KEGG" id="tde:TDE_0203"/>
<accession>Q73R88</accession>